<accession>A0A1J1HKG1</accession>
<dbReference type="EMBL" id="CVRI01000002">
    <property type="protein sequence ID" value="CRK86729.1"/>
    <property type="molecule type" value="Genomic_DNA"/>
</dbReference>
<gene>
    <name evidence="1" type="ORF">CLUMA_CG000562</name>
</gene>
<sequence>MLLLLKKVNVSCLNFRNKKCFLLFRSCMKNDKTCSSSLVPTNEERRSVHQRLSTHAQQTLKPKYILICTLNIANTCAVKPK</sequence>
<evidence type="ECO:0000313" key="2">
    <source>
        <dbReference type="Proteomes" id="UP000183832"/>
    </source>
</evidence>
<keyword evidence="2" id="KW-1185">Reference proteome</keyword>
<reference evidence="1 2" key="1">
    <citation type="submission" date="2015-04" db="EMBL/GenBank/DDBJ databases">
        <authorList>
            <person name="Syromyatnikov M.Y."/>
            <person name="Popov V.N."/>
        </authorList>
    </citation>
    <scope>NUCLEOTIDE SEQUENCE [LARGE SCALE GENOMIC DNA]</scope>
</reference>
<dbReference type="Proteomes" id="UP000183832">
    <property type="component" value="Unassembled WGS sequence"/>
</dbReference>
<name>A0A1J1HKG1_9DIPT</name>
<dbReference type="AlphaFoldDB" id="A0A1J1HKG1"/>
<organism evidence="1 2">
    <name type="scientific">Clunio marinus</name>
    <dbReference type="NCBI Taxonomy" id="568069"/>
    <lineage>
        <taxon>Eukaryota</taxon>
        <taxon>Metazoa</taxon>
        <taxon>Ecdysozoa</taxon>
        <taxon>Arthropoda</taxon>
        <taxon>Hexapoda</taxon>
        <taxon>Insecta</taxon>
        <taxon>Pterygota</taxon>
        <taxon>Neoptera</taxon>
        <taxon>Endopterygota</taxon>
        <taxon>Diptera</taxon>
        <taxon>Nematocera</taxon>
        <taxon>Chironomoidea</taxon>
        <taxon>Chironomidae</taxon>
        <taxon>Clunio</taxon>
    </lineage>
</organism>
<evidence type="ECO:0000313" key="1">
    <source>
        <dbReference type="EMBL" id="CRK86729.1"/>
    </source>
</evidence>
<proteinExistence type="predicted"/>
<protein>
    <submittedName>
        <fullName evidence="1">CLUMA_CG000562, isoform A</fullName>
    </submittedName>
</protein>